<organism evidence="2 3">
    <name type="scientific">Pseudokineococcus basanitobsidens</name>
    <dbReference type="NCBI Taxonomy" id="1926649"/>
    <lineage>
        <taxon>Bacteria</taxon>
        <taxon>Bacillati</taxon>
        <taxon>Actinomycetota</taxon>
        <taxon>Actinomycetes</taxon>
        <taxon>Kineosporiales</taxon>
        <taxon>Kineosporiaceae</taxon>
        <taxon>Pseudokineococcus</taxon>
    </lineage>
</organism>
<comment type="caution">
    <text evidence="2">The sequence shown here is derived from an EMBL/GenBank/DDBJ whole genome shotgun (WGS) entry which is preliminary data.</text>
</comment>
<proteinExistence type="predicted"/>
<gene>
    <name evidence="2" type="ORF">WDZ17_15080</name>
</gene>
<name>A0ABU8RNH1_9ACTN</name>
<dbReference type="RefSeq" id="WP_339576000.1">
    <property type="nucleotide sequence ID" value="NZ_JBBIAA010000027.1"/>
</dbReference>
<keyword evidence="3" id="KW-1185">Reference proteome</keyword>
<reference evidence="2 3" key="1">
    <citation type="journal article" date="2017" name="Int. J. Syst. Evol. Microbiol.">
        <title>Pseudokineococcus basanitobsidens sp. nov., isolated from volcanic rock.</title>
        <authorList>
            <person name="Lee D.W."/>
            <person name="Park M.Y."/>
            <person name="Kim J.J."/>
            <person name="Kim B.S."/>
        </authorList>
    </citation>
    <scope>NUCLEOTIDE SEQUENCE [LARGE SCALE GENOMIC DNA]</scope>
    <source>
        <strain evidence="2 3">DSM 103726</strain>
    </source>
</reference>
<dbReference type="Proteomes" id="UP001387100">
    <property type="component" value="Unassembled WGS sequence"/>
</dbReference>
<evidence type="ECO:0000313" key="2">
    <source>
        <dbReference type="EMBL" id="MEJ5946620.1"/>
    </source>
</evidence>
<sequence length="91" mass="9729">MPSTRVASVPRQRTRRPAPAVPLGSLTQVAPSEVAGCPSCEAPRVTRLAMTLTDGTPAVFTSCSRCDHRGWEAEGSLLSIDDVLARTRRPV</sequence>
<evidence type="ECO:0008006" key="4">
    <source>
        <dbReference type="Google" id="ProtNLM"/>
    </source>
</evidence>
<accession>A0ABU8RNH1</accession>
<feature type="region of interest" description="Disordered" evidence="1">
    <location>
        <begin position="1"/>
        <end position="23"/>
    </location>
</feature>
<protein>
    <recommendedName>
        <fullName evidence="4">TFIIS-type domain-containing protein</fullName>
    </recommendedName>
</protein>
<dbReference type="EMBL" id="JBBIAA010000027">
    <property type="protein sequence ID" value="MEJ5946620.1"/>
    <property type="molecule type" value="Genomic_DNA"/>
</dbReference>
<evidence type="ECO:0000313" key="3">
    <source>
        <dbReference type="Proteomes" id="UP001387100"/>
    </source>
</evidence>
<evidence type="ECO:0000256" key="1">
    <source>
        <dbReference type="SAM" id="MobiDB-lite"/>
    </source>
</evidence>